<evidence type="ECO:0000313" key="7">
    <source>
        <dbReference type="Proteomes" id="UP000429523"/>
    </source>
</evidence>
<dbReference type="Proteomes" id="UP000441208">
    <property type="component" value="Unassembled WGS sequence"/>
</dbReference>
<evidence type="ECO:0000313" key="3">
    <source>
        <dbReference type="EMBL" id="KAE9101221.1"/>
    </source>
</evidence>
<comment type="caution">
    <text evidence="2">The sequence shown here is derived from an EMBL/GenBank/DDBJ whole genome shotgun (WGS) entry which is preliminary data.</text>
</comment>
<gene>
    <name evidence="6" type="ORF">PF001_g14530</name>
    <name evidence="5" type="ORF">PF005_g15238</name>
    <name evidence="4" type="ORF">PF006_g14332</name>
    <name evidence="2" type="ORF">PF007_g15657</name>
    <name evidence="1" type="ORF">PF009_g16558</name>
    <name evidence="3" type="ORF">PF010_g14523</name>
</gene>
<dbReference type="EMBL" id="QXGA01000895">
    <property type="protein sequence ID" value="KAE9136683.1"/>
    <property type="molecule type" value="Genomic_DNA"/>
</dbReference>
<dbReference type="EMBL" id="QXGB01000936">
    <property type="protein sequence ID" value="KAE9200714.1"/>
    <property type="molecule type" value="Genomic_DNA"/>
</dbReference>
<evidence type="ECO:0000313" key="8">
    <source>
        <dbReference type="Proteomes" id="UP000433483"/>
    </source>
</evidence>
<reference evidence="7 8" key="1">
    <citation type="submission" date="2018-08" db="EMBL/GenBank/DDBJ databases">
        <title>Genomic investigation of the strawberry pathogen Phytophthora fragariae indicates pathogenicity is determined by transcriptional variation in three key races.</title>
        <authorList>
            <person name="Adams T.M."/>
            <person name="Armitage A.D."/>
            <person name="Sobczyk M.K."/>
            <person name="Bates H.J."/>
            <person name="Dunwell J.M."/>
            <person name="Nellist C.F."/>
            <person name="Harrison R.J."/>
        </authorList>
    </citation>
    <scope>NUCLEOTIDE SEQUENCE [LARGE SCALE GENOMIC DNA]</scope>
    <source>
        <strain evidence="6 9">A4</strain>
        <strain evidence="5 8">NOV-27</strain>
        <strain evidence="4 10">NOV-5</strain>
        <strain evidence="2 11">NOV-71</strain>
        <strain evidence="1 7">NOV-9</strain>
        <strain evidence="3 12">ONT-3</strain>
    </source>
</reference>
<keyword evidence="8" id="KW-1185">Reference proteome</keyword>
<dbReference type="Proteomes" id="UP000433483">
    <property type="component" value="Unassembled WGS sequence"/>
</dbReference>
<evidence type="ECO:0000313" key="9">
    <source>
        <dbReference type="Proteomes" id="UP000437068"/>
    </source>
</evidence>
<name>A0A6A3RLZ5_9STRA</name>
<evidence type="ECO:0000313" key="5">
    <source>
        <dbReference type="EMBL" id="KAE9200714.1"/>
    </source>
</evidence>
<dbReference type="EMBL" id="QXFX01000902">
    <property type="protein sequence ID" value="KAE9101221.1"/>
    <property type="molecule type" value="Genomic_DNA"/>
</dbReference>
<evidence type="ECO:0000313" key="11">
    <source>
        <dbReference type="Proteomes" id="UP000441208"/>
    </source>
</evidence>
<organism evidence="2 11">
    <name type="scientific">Phytophthora fragariae</name>
    <dbReference type="NCBI Taxonomy" id="53985"/>
    <lineage>
        <taxon>Eukaryota</taxon>
        <taxon>Sar</taxon>
        <taxon>Stramenopiles</taxon>
        <taxon>Oomycota</taxon>
        <taxon>Peronosporomycetes</taxon>
        <taxon>Peronosporales</taxon>
        <taxon>Peronosporaceae</taxon>
        <taxon>Phytophthora</taxon>
    </lineage>
</organism>
<proteinExistence type="predicted"/>
<evidence type="ECO:0000313" key="6">
    <source>
        <dbReference type="EMBL" id="KAE9301255.1"/>
    </source>
</evidence>
<dbReference type="EMBL" id="QXFZ01000967">
    <property type="protein sequence ID" value="KAE9100068.1"/>
    <property type="molecule type" value="Genomic_DNA"/>
</dbReference>
<evidence type="ECO:0000313" key="1">
    <source>
        <dbReference type="EMBL" id="KAE8933436.1"/>
    </source>
</evidence>
<dbReference type="EMBL" id="QXGE01000908">
    <property type="protein sequence ID" value="KAE9301255.1"/>
    <property type="molecule type" value="Genomic_DNA"/>
</dbReference>
<sequence>MRALICTVVVSSQSGGPSFRPVAWSYFGARTARCWCSCTCCASLRGGCRRSRGAPRSPRCTSSSCCQWVS</sequence>
<dbReference type="AlphaFoldDB" id="A0A6A3RLZ5"/>
<protein>
    <submittedName>
        <fullName evidence="2">Uncharacterized protein</fullName>
    </submittedName>
</protein>
<dbReference type="Proteomes" id="UP000440732">
    <property type="component" value="Unassembled WGS sequence"/>
</dbReference>
<dbReference type="Proteomes" id="UP000488956">
    <property type="component" value="Unassembled WGS sequence"/>
</dbReference>
<accession>A0A6A3RLZ5</accession>
<dbReference type="EMBL" id="QXGF01001012">
    <property type="protein sequence ID" value="KAE8933436.1"/>
    <property type="molecule type" value="Genomic_DNA"/>
</dbReference>
<dbReference type="Proteomes" id="UP000437068">
    <property type="component" value="Unassembled WGS sequence"/>
</dbReference>
<evidence type="ECO:0000313" key="10">
    <source>
        <dbReference type="Proteomes" id="UP000440732"/>
    </source>
</evidence>
<evidence type="ECO:0000313" key="2">
    <source>
        <dbReference type="EMBL" id="KAE9100068.1"/>
    </source>
</evidence>
<dbReference type="Proteomes" id="UP000429523">
    <property type="component" value="Unassembled WGS sequence"/>
</dbReference>
<evidence type="ECO:0000313" key="4">
    <source>
        <dbReference type="EMBL" id="KAE9136683.1"/>
    </source>
</evidence>
<evidence type="ECO:0000313" key="12">
    <source>
        <dbReference type="Proteomes" id="UP000488956"/>
    </source>
</evidence>